<sequence>MMNERNNLHDKFAYSNYLSTNELALINYLSTNELALGLHSITVPLKNPSYMDTLKRKQLSVVKKKKRNDIQKAGDEEDDDHIFEIFHKQVLSLQNS</sequence>
<name>A0AAN9SNE8_PSOTE</name>
<protein>
    <submittedName>
        <fullName evidence="1">Uncharacterized protein</fullName>
    </submittedName>
</protein>
<gene>
    <name evidence="1" type="ORF">VNO78_12713</name>
</gene>
<proteinExistence type="predicted"/>
<keyword evidence="2" id="KW-1185">Reference proteome</keyword>
<reference evidence="1 2" key="1">
    <citation type="submission" date="2024-01" db="EMBL/GenBank/DDBJ databases">
        <title>The genomes of 5 underutilized Papilionoideae crops provide insights into root nodulation and disease resistanc.</title>
        <authorList>
            <person name="Jiang F."/>
        </authorList>
    </citation>
    <scope>NUCLEOTIDE SEQUENCE [LARGE SCALE GENOMIC DNA]</scope>
    <source>
        <strain evidence="1">DUOXIRENSHENG_FW03</strain>
        <tissue evidence="1">Leaves</tissue>
    </source>
</reference>
<evidence type="ECO:0000313" key="2">
    <source>
        <dbReference type="Proteomes" id="UP001386955"/>
    </source>
</evidence>
<comment type="caution">
    <text evidence="1">The sequence shown here is derived from an EMBL/GenBank/DDBJ whole genome shotgun (WGS) entry which is preliminary data.</text>
</comment>
<dbReference type="Proteomes" id="UP001386955">
    <property type="component" value="Unassembled WGS sequence"/>
</dbReference>
<organism evidence="1 2">
    <name type="scientific">Psophocarpus tetragonolobus</name>
    <name type="common">Winged bean</name>
    <name type="synonym">Dolichos tetragonolobus</name>
    <dbReference type="NCBI Taxonomy" id="3891"/>
    <lineage>
        <taxon>Eukaryota</taxon>
        <taxon>Viridiplantae</taxon>
        <taxon>Streptophyta</taxon>
        <taxon>Embryophyta</taxon>
        <taxon>Tracheophyta</taxon>
        <taxon>Spermatophyta</taxon>
        <taxon>Magnoliopsida</taxon>
        <taxon>eudicotyledons</taxon>
        <taxon>Gunneridae</taxon>
        <taxon>Pentapetalae</taxon>
        <taxon>rosids</taxon>
        <taxon>fabids</taxon>
        <taxon>Fabales</taxon>
        <taxon>Fabaceae</taxon>
        <taxon>Papilionoideae</taxon>
        <taxon>50 kb inversion clade</taxon>
        <taxon>NPAAA clade</taxon>
        <taxon>indigoferoid/millettioid clade</taxon>
        <taxon>Phaseoleae</taxon>
        <taxon>Psophocarpus</taxon>
    </lineage>
</organism>
<evidence type="ECO:0000313" key="1">
    <source>
        <dbReference type="EMBL" id="KAK7401324.1"/>
    </source>
</evidence>
<accession>A0AAN9SNE8</accession>
<dbReference type="AlphaFoldDB" id="A0AAN9SNE8"/>
<dbReference type="EMBL" id="JAYMYS010000003">
    <property type="protein sequence ID" value="KAK7401324.1"/>
    <property type="molecule type" value="Genomic_DNA"/>
</dbReference>